<sequence>MESDSPQPKPHPKRLKTNRIDEGSSDPLPIPNLPEELIQEILLRLPAKSMGKFKCVSKSWLSLISSKEFIKTHLAIASRRDDYEHHSLIFSVYPQHFNDYFRSCLVNFHAESPETETACAKVSEIRSLVKNKSIWPIGSCDGLICLRNMYNDLFLCNPCTKQITKLPKMKGIDCALNFGFGYDRLNCDYKIVALIPTAINNRFELKVYSLKSKSWRGIKDPKVSVRGNQLADYLQHASGKLHWLIIDDLSVSKIASFDLANETYVEEIDLPNSKGGYHYRLGLLGDDLSLLYNHGTRVDVWVMKEFWTEIVSIPYVRTSFNQGPYGTQVLATLRNGEILCLRDSYLLLYNPKTNISRRFLHIGDFGCTKVMDLGHLMIGNVTLCVESLLSPDI</sequence>
<accession>A0AAV1EDL7</accession>
<evidence type="ECO:0000313" key="4">
    <source>
        <dbReference type="Proteomes" id="UP001161247"/>
    </source>
</evidence>
<evidence type="ECO:0000259" key="2">
    <source>
        <dbReference type="PROSITE" id="PS50181"/>
    </source>
</evidence>
<dbReference type="PANTHER" id="PTHR31672:SF13">
    <property type="entry name" value="F-BOX PROTEIN CPR30-LIKE"/>
    <property type="match status" value="1"/>
</dbReference>
<dbReference type="SUPFAM" id="SSF81383">
    <property type="entry name" value="F-box domain"/>
    <property type="match status" value="1"/>
</dbReference>
<feature type="region of interest" description="Disordered" evidence="1">
    <location>
        <begin position="1"/>
        <end position="30"/>
    </location>
</feature>
<dbReference type="CDD" id="cd22157">
    <property type="entry name" value="F-box_AtFBW1-like"/>
    <property type="match status" value="1"/>
</dbReference>
<dbReference type="InterPro" id="IPR013187">
    <property type="entry name" value="F-box-assoc_dom_typ3"/>
</dbReference>
<dbReference type="Proteomes" id="UP001161247">
    <property type="component" value="Chromosome 9"/>
</dbReference>
<dbReference type="InterPro" id="IPR001810">
    <property type="entry name" value="F-box_dom"/>
</dbReference>
<evidence type="ECO:0000256" key="1">
    <source>
        <dbReference type="SAM" id="MobiDB-lite"/>
    </source>
</evidence>
<evidence type="ECO:0000313" key="3">
    <source>
        <dbReference type="EMBL" id="CAI9117831.1"/>
    </source>
</evidence>
<dbReference type="InterPro" id="IPR017451">
    <property type="entry name" value="F-box-assoc_interact_dom"/>
</dbReference>
<dbReference type="SMART" id="SM00256">
    <property type="entry name" value="FBOX"/>
    <property type="match status" value="1"/>
</dbReference>
<dbReference type="InterPro" id="IPR050796">
    <property type="entry name" value="SCF_F-box_component"/>
</dbReference>
<dbReference type="Pfam" id="PF08268">
    <property type="entry name" value="FBA_3"/>
    <property type="match status" value="1"/>
</dbReference>
<gene>
    <name evidence="3" type="ORF">OLC1_LOCUS23830</name>
</gene>
<proteinExistence type="predicted"/>
<dbReference type="EMBL" id="OX459126">
    <property type="protein sequence ID" value="CAI9117831.1"/>
    <property type="molecule type" value="Genomic_DNA"/>
</dbReference>
<reference evidence="3" key="1">
    <citation type="submission" date="2023-03" db="EMBL/GenBank/DDBJ databases">
        <authorList>
            <person name="Julca I."/>
        </authorList>
    </citation>
    <scope>NUCLEOTIDE SEQUENCE</scope>
</reference>
<dbReference type="InterPro" id="IPR036047">
    <property type="entry name" value="F-box-like_dom_sf"/>
</dbReference>
<dbReference type="PROSITE" id="PS50181">
    <property type="entry name" value="FBOX"/>
    <property type="match status" value="1"/>
</dbReference>
<dbReference type="AlphaFoldDB" id="A0AAV1EDL7"/>
<organism evidence="3 4">
    <name type="scientific">Oldenlandia corymbosa var. corymbosa</name>
    <dbReference type="NCBI Taxonomy" id="529605"/>
    <lineage>
        <taxon>Eukaryota</taxon>
        <taxon>Viridiplantae</taxon>
        <taxon>Streptophyta</taxon>
        <taxon>Embryophyta</taxon>
        <taxon>Tracheophyta</taxon>
        <taxon>Spermatophyta</taxon>
        <taxon>Magnoliopsida</taxon>
        <taxon>eudicotyledons</taxon>
        <taxon>Gunneridae</taxon>
        <taxon>Pentapetalae</taxon>
        <taxon>asterids</taxon>
        <taxon>lamiids</taxon>
        <taxon>Gentianales</taxon>
        <taxon>Rubiaceae</taxon>
        <taxon>Rubioideae</taxon>
        <taxon>Spermacoceae</taxon>
        <taxon>Hedyotis-Oldenlandia complex</taxon>
        <taxon>Oldenlandia</taxon>
    </lineage>
</organism>
<dbReference type="Pfam" id="PF00646">
    <property type="entry name" value="F-box"/>
    <property type="match status" value="1"/>
</dbReference>
<dbReference type="NCBIfam" id="TIGR01640">
    <property type="entry name" value="F_box_assoc_1"/>
    <property type="match status" value="1"/>
</dbReference>
<protein>
    <submittedName>
        <fullName evidence="3">OLC1v1019316C1</fullName>
    </submittedName>
</protein>
<keyword evidence="4" id="KW-1185">Reference proteome</keyword>
<name>A0AAV1EDL7_OLDCO</name>
<dbReference type="PANTHER" id="PTHR31672">
    <property type="entry name" value="BNACNNG10540D PROTEIN"/>
    <property type="match status" value="1"/>
</dbReference>
<feature type="domain" description="F-box" evidence="2">
    <location>
        <begin position="27"/>
        <end position="73"/>
    </location>
</feature>
<dbReference type="Gene3D" id="1.20.1280.50">
    <property type="match status" value="1"/>
</dbReference>